<reference evidence="2" key="1">
    <citation type="journal article" date="2020" name="Plant Biotechnol. J.">
        <title>The pomegranate (Punica granatum L.) draft genome dissects genetic divergence between soft- and hard-seeded cultivars.</title>
        <authorList>
            <person name="Luo X."/>
            <person name="Li H."/>
            <person name="Wu Z."/>
            <person name="Yao W."/>
            <person name="Zhao P."/>
            <person name="Cao D."/>
            <person name="Yu H."/>
            <person name="Li K."/>
            <person name="Poudel K."/>
            <person name="Zhao D."/>
            <person name="Zhang F."/>
            <person name="Xia X."/>
            <person name="Chen L."/>
            <person name="Wang Q."/>
            <person name="Jing D."/>
            <person name="Cao S."/>
        </authorList>
    </citation>
    <scope>NUCLEOTIDE SEQUENCE [LARGE SCALE GENOMIC DNA]</scope>
    <source>
        <strain evidence="2">cv. Tunisia</strain>
    </source>
</reference>
<organism evidence="2 3">
    <name type="scientific">Punica granatum</name>
    <name type="common">Pomegranate</name>
    <dbReference type="NCBI Taxonomy" id="22663"/>
    <lineage>
        <taxon>Eukaryota</taxon>
        <taxon>Viridiplantae</taxon>
        <taxon>Streptophyta</taxon>
        <taxon>Embryophyta</taxon>
        <taxon>Tracheophyta</taxon>
        <taxon>Spermatophyta</taxon>
        <taxon>Magnoliopsida</taxon>
        <taxon>eudicotyledons</taxon>
        <taxon>Gunneridae</taxon>
        <taxon>Pentapetalae</taxon>
        <taxon>rosids</taxon>
        <taxon>malvids</taxon>
        <taxon>Myrtales</taxon>
        <taxon>Lythraceae</taxon>
        <taxon>Punica</taxon>
    </lineage>
</organism>
<dbReference type="Proteomes" id="UP000515151">
    <property type="component" value="Chromosome 8"/>
</dbReference>
<dbReference type="RefSeq" id="XP_031375061.1">
    <property type="nucleotide sequence ID" value="XM_031519201.1"/>
</dbReference>
<dbReference type="Pfam" id="PF13259">
    <property type="entry name" value="clamp_Gag1-like"/>
    <property type="match status" value="1"/>
</dbReference>
<dbReference type="PANTHER" id="PTHR33373:SF1">
    <property type="entry name" value="DUF4050 DOMAIN-CONTAINING PROTEIN"/>
    <property type="match status" value="1"/>
</dbReference>
<feature type="domain" description="Gag1-like clamp" evidence="1">
    <location>
        <begin position="48"/>
        <end position="133"/>
    </location>
</feature>
<protein>
    <submittedName>
        <fullName evidence="3">Uncharacterized protein LOC116189515</fullName>
    </submittedName>
</protein>
<dbReference type="InterPro" id="IPR025124">
    <property type="entry name" value="Gag1-like_clamp"/>
</dbReference>
<accession>A0A6P8BZQ7</accession>
<name>A0A6P8BZQ7_PUNGR</name>
<sequence>MGSTACEEIKLSSEEIGVCTLSKDNSRAQSIISISSPALGSLDQEIDRRDSVGGLNGQTEFVNQGLLLWNQIRQQWVGSKKTERQSGLREPRISWNATYESLLGTNKPFRKPIPLFEMVDFLIDIWEEEGLYDQY</sequence>
<dbReference type="AlphaFoldDB" id="A0A6P8BZQ7"/>
<dbReference type="PANTHER" id="PTHR33373">
    <property type="entry name" value="OS07G0479600 PROTEIN"/>
    <property type="match status" value="1"/>
</dbReference>
<evidence type="ECO:0000259" key="1">
    <source>
        <dbReference type="Pfam" id="PF13259"/>
    </source>
</evidence>
<proteinExistence type="predicted"/>
<evidence type="ECO:0000313" key="3">
    <source>
        <dbReference type="RefSeq" id="XP_031375061.1"/>
    </source>
</evidence>
<evidence type="ECO:0000313" key="2">
    <source>
        <dbReference type="Proteomes" id="UP000515151"/>
    </source>
</evidence>
<reference evidence="3" key="2">
    <citation type="submission" date="2025-08" db="UniProtKB">
        <authorList>
            <consortium name="RefSeq"/>
        </authorList>
    </citation>
    <scope>IDENTIFICATION</scope>
    <source>
        <tissue evidence="3">Leaf</tissue>
    </source>
</reference>
<gene>
    <name evidence="3" type="primary">LOC116189515</name>
</gene>
<keyword evidence="2" id="KW-1185">Reference proteome</keyword>
<dbReference type="GeneID" id="116189515"/>
<dbReference type="OrthoDB" id="1896025at2759"/>